<organism evidence="2 3">
    <name type="scientific">Pelobates cultripes</name>
    <name type="common">Western spadefoot toad</name>
    <dbReference type="NCBI Taxonomy" id="61616"/>
    <lineage>
        <taxon>Eukaryota</taxon>
        <taxon>Metazoa</taxon>
        <taxon>Chordata</taxon>
        <taxon>Craniata</taxon>
        <taxon>Vertebrata</taxon>
        <taxon>Euteleostomi</taxon>
        <taxon>Amphibia</taxon>
        <taxon>Batrachia</taxon>
        <taxon>Anura</taxon>
        <taxon>Pelobatoidea</taxon>
        <taxon>Pelobatidae</taxon>
        <taxon>Pelobates</taxon>
    </lineage>
</organism>
<dbReference type="AlphaFoldDB" id="A0AAD1W8R0"/>
<evidence type="ECO:0000313" key="2">
    <source>
        <dbReference type="EMBL" id="CAH2293711.1"/>
    </source>
</evidence>
<feature type="region of interest" description="Disordered" evidence="1">
    <location>
        <begin position="27"/>
        <end position="87"/>
    </location>
</feature>
<gene>
    <name evidence="2" type="ORF">PECUL_23A038286</name>
</gene>
<name>A0AAD1W8R0_PELCU</name>
<evidence type="ECO:0000256" key="1">
    <source>
        <dbReference type="SAM" id="MobiDB-lite"/>
    </source>
</evidence>
<accession>A0AAD1W8R0</accession>
<dbReference type="EMBL" id="OW240916">
    <property type="protein sequence ID" value="CAH2293711.1"/>
    <property type="molecule type" value="Genomic_DNA"/>
</dbReference>
<protein>
    <submittedName>
        <fullName evidence="2">Uncharacterized protein</fullName>
    </submittedName>
</protein>
<reference evidence="2" key="1">
    <citation type="submission" date="2022-03" db="EMBL/GenBank/DDBJ databases">
        <authorList>
            <person name="Alioto T."/>
            <person name="Alioto T."/>
            <person name="Gomez Garrido J."/>
        </authorList>
    </citation>
    <scope>NUCLEOTIDE SEQUENCE</scope>
</reference>
<dbReference type="Proteomes" id="UP001295444">
    <property type="component" value="Chromosome 05"/>
</dbReference>
<sequence length="108" mass="12299">MSNIYLKNSLYRGRSLTATEDGCLVRQLSLPRDRNPPPSATSAGKRPAKQATQPSQTQARSPPCEEERKNRRRPPQWHPYSARGARQIRHLAAQTWRALTRRLHTTGT</sequence>
<evidence type="ECO:0000313" key="3">
    <source>
        <dbReference type="Proteomes" id="UP001295444"/>
    </source>
</evidence>
<proteinExistence type="predicted"/>
<feature type="compositionally biased region" description="Polar residues" evidence="1">
    <location>
        <begin position="50"/>
        <end position="60"/>
    </location>
</feature>
<keyword evidence="3" id="KW-1185">Reference proteome</keyword>